<keyword evidence="7" id="KW-0325">Glycoprotein</keyword>
<evidence type="ECO:0000313" key="10">
    <source>
        <dbReference type="Proteomes" id="UP000749559"/>
    </source>
</evidence>
<dbReference type="Proteomes" id="UP000749559">
    <property type="component" value="Unassembled WGS sequence"/>
</dbReference>
<evidence type="ECO:0000256" key="5">
    <source>
        <dbReference type="ARBA" id="ARBA00023136"/>
    </source>
</evidence>
<dbReference type="GO" id="GO:0038039">
    <property type="term" value="C:G protein-coupled receptor heterodimeric complex"/>
    <property type="evidence" value="ECO:0007669"/>
    <property type="project" value="TreeGrafter"/>
</dbReference>
<dbReference type="Pfam" id="PF00003">
    <property type="entry name" value="7tm_3"/>
    <property type="match status" value="1"/>
</dbReference>
<dbReference type="SUPFAM" id="SSF53822">
    <property type="entry name" value="Periplasmic binding protein-like I"/>
    <property type="match status" value="1"/>
</dbReference>
<evidence type="ECO:0000256" key="6">
    <source>
        <dbReference type="ARBA" id="ARBA00023170"/>
    </source>
</evidence>
<evidence type="ECO:0000256" key="1">
    <source>
        <dbReference type="ARBA" id="ARBA00004141"/>
    </source>
</evidence>
<dbReference type="CDD" id="cd06366">
    <property type="entry name" value="PBP1_GABAb_receptor"/>
    <property type="match status" value="1"/>
</dbReference>
<evidence type="ECO:0000313" key="9">
    <source>
        <dbReference type="EMBL" id="CAH1788401.1"/>
    </source>
</evidence>
<evidence type="ECO:0000256" key="4">
    <source>
        <dbReference type="ARBA" id="ARBA00023040"/>
    </source>
</evidence>
<dbReference type="GO" id="GO:0004965">
    <property type="term" value="F:G protein-coupled GABA receptor activity"/>
    <property type="evidence" value="ECO:0007669"/>
    <property type="project" value="InterPro"/>
</dbReference>
<accession>A0A8J1UG79</accession>
<proteinExistence type="predicted"/>
<comment type="subcellular location">
    <subcellularLocation>
        <location evidence="1">Membrane</location>
        <topology evidence="1">Multi-pass membrane protein</topology>
    </subcellularLocation>
</comment>
<gene>
    <name evidence="9" type="ORF">OFUS_LOCUS13941</name>
</gene>
<keyword evidence="5" id="KW-0472">Membrane</keyword>
<evidence type="ECO:0000256" key="7">
    <source>
        <dbReference type="ARBA" id="ARBA00023180"/>
    </source>
</evidence>
<name>A0A8J1UG79_OWEFU</name>
<dbReference type="PANTHER" id="PTHR10519">
    <property type="entry name" value="GABA-B RECEPTOR"/>
    <property type="match status" value="1"/>
</dbReference>
<dbReference type="OrthoDB" id="17569at2759"/>
<evidence type="ECO:0000256" key="3">
    <source>
        <dbReference type="ARBA" id="ARBA00022989"/>
    </source>
</evidence>
<comment type="caution">
    <text evidence="9">The sequence shown here is derived from an EMBL/GenBank/DDBJ whole genome shotgun (WGS) entry which is preliminary data.</text>
</comment>
<sequence length="762" mass="84413">MLQKLIHLLILVNCLIKATGGDKEVLTIGGLFPNVDKFTSKFREALVAAADIAVYDVNNAPDVLPSHTLVLQKKATEGKEAQTVDALYEYLNYAQYNGSMIIAVAGPFYSNPTIAIAPLTGRWGIVQVGYGATSPKLAYRKGNPFFFRTSGSDGAFNSFRLKLLNEFNWKKVATLTQLTEPLLTVGSRMQLTLDNNNIEVIAAKDFYNISHLSNVVKDINESDSRIILADLFTSSQVQAYCEAYKLDMYGPNYLWISVGPEFSNLDNSLGKVKGCTSKEVKTSAEGSFLLYHQTSHLDMDQKTALGSTRNEFFAKLKEKVPDYDTLWTANMYLGQVYDSVVAIALALDAVEKDSKGSLGAFKYHDIEMATKIKNKMEDRAFEGMSGPIEFDENGDKMSVMELYQVVDGKRVGKGSMKLDENKIKWYDNTQSLWKSKSGRAPKDGDQVSRNVMLISKPLHIVLSIIAALTTVLATVSIVMEWTHRKAFETPSYSMHVLNVCMCLGAFFLCVGVIRDGFSINSISDANGLYNCKVVIWLYSIGATLLLSAMVVRMGLTYTIHTKSVSERQAEAVPLMIMIGCLLLSFIIVGTWIHMDPLTLRQETKYEKYDIVTETIQQDVCFRCSSSKQYYILMGMFFYLGILLFFASFFSWPAIISSKNYFSDVNYLAISVFVCLFLSVVGAPLSVLVTINPTVTYGVSGGFILAGSLATVLLNIIAKVVIRKERVNKHKLTFAVQPLGAVINPITTHKQFGDTAGTGLMEA</sequence>
<dbReference type="AlphaFoldDB" id="A0A8J1UG79"/>
<dbReference type="InterPro" id="IPR001828">
    <property type="entry name" value="ANF_lig-bd_rcpt"/>
</dbReference>
<keyword evidence="4" id="KW-0297">G-protein coupled receptor</keyword>
<dbReference type="GO" id="GO:0007214">
    <property type="term" value="P:gamma-aminobutyric acid signaling pathway"/>
    <property type="evidence" value="ECO:0007669"/>
    <property type="project" value="TreeGrafter"/>
</dbReference>
<reference evidence="9" key="1">
    <citation type="submission" date="2022-03" db="EMBL/GenBank/DDBJ databases">
        <authorList>
            <person name="Martin C."/>
        </authorList>
    </citation>
    <scope>NUCLEOTIDE SEQUENCE</scope>
</reference>
<dbReference type="EMBL" id="CAIIXF020000007">
    <property type="protein sequence ID" value="CAH1788401.1"/>
    <property type="molecule type" value="Genomic_DNA"/>
</dbReference>
<evidence type="ECO:0000256" key="2">
    <source>
        <dbReference type="ARBA" id="ARBA00022692"/>
    </source>
</evidence>
<dbReference type="PANTHER" id="PTHR10519:SF79">
    <property type="entry name" value="RECEPTOR LIGAND BINDING REGION DOMAIN-CONTAINING PROTEIN"/>
    <property type="match status" value="1"/>
</dbReference>
<protein>
    <submittedName>
        <fullName evidence="9">Uncharacterized protein</fullName>
    </submittedName>
</protein>
<keyword evidence="6" id="KW-0675">Receptor</keyword>
<evidence type="ECO:0000256" key="8">
    <source>
        <dbReference type="ARBA" id="ARBA00023224"/>
    </source>
</evidence>
<dbReference type="InterPro" id="IPR002455">
    <property type="entry name" value="GPCR3_GABA-B"/>
</dbReference>
<dbReference type="Gene3D" id="3.40.50.2300">
    <property type="match status" value="2"/>
</dbReference>
<dbReference type="PRINTS" id="PR01176">
    <property type="entry name" value="GABABRECEPTR"/>
</dbReference>
<keyword evidence="10" id="KW-1185">Reference proteome</keyword>
<dbReference type="InterPro" id="IPR028082">
    <property type="entry name" value="Peripla_BP_I"/>
</dbReference>
<dbReference type="PROSITE" id="PS50259">
    <property type="entry name" value="G_PROTEIN_RECEP_F3_4"/>
    <property type="match status" value="1"/>
</dbReference>
<organism evidence="9 10">
    <name type="scientific">Owenia fusiformis</name>
    <name type="common">Polychaete worm</name>
    <dbReference type="NCBI Taxonomy" id="6347"/>
    <lineage>
        <taxon>Eukaryota</taxon>
        <taxon>Metazoa</taxon>
        <taxon>Spiralia</taxon>
        <taxon>Lophotrochozoa</taxon>
        <taxon>Annelida</taxon>
        <taxon>Polychaeta</taxon>
        <taxon>Sedentaria</taxon>
        <taxon>Canalipalpata</taxon>
        <taxon>Sabellida</taxon>
        <taxon>Oweniida</taxon>
        <taxon>Oweniidae</taxon>
        <taxon>Owenia</taxon>
    </lineage>
</organism>
<dbReference type="InterPro" id="IPR017978">
    <property type="entry name" value="GPCR_3_C"/>
</dbReference>
<keyword evidence="2" id="KW-0812">Transmembrane</keyword>
<dbReference type="Pfam" id="PF01094">
    <property type="entry name" value="ANF_receptor"/>
    <property type="match status" value="1"/>
</dbReference>
<keyword evidence="3" id="KW-1133">Transmembrane helix</keyword>
<keyword evidence="8" id="KW-0807">Transducer</keyword>